<evidence type="ECO:0008006" key="4">
    <source>
        <dbReference type="Google" id="ProtNLM"/>
    </source>
</evidence>
<evidence type="ECO:0000313" key="3">
    <source>
        <dbReference type="Proteomes" id="UP001220064"/>
    </source>
</evidence>
<feature type="transmembrane region" description="Helical" evidence="1">
    <location>
        <begin position="88"/>
        <end position="107"/>
    </location>
</feature>
<dbReference type="Proteomes" id="UP001220064">
    <property type="component" value="Chromosome"/>
</dbReference>
<keyword evidence="3" id="KW-1185">Reference proteome</keyword>
<feature type="transmembrane region" description="Helical" evidence="1">
    <location>
        <begin position="53"/>
        <end position="76"/>
    </location>
</feature>
<dbReference type="RefSeq" id="WP_022862471.1">
    <property type="nucleotide sequence ID" value="NZ_ATVG01000002.1"/>
</dbReference>
<gene>
    <name evidence="2" type="ORF">CMASS_04420</name>
</gene>
<evidence type="ECO:0000256" key="1">
    <source>
        <dbReference type="SAM" id="Phobius"/>
    </source>
</evidence>
<proteinExistence type="predicted"/>
<protein>
    <recommendedName>
        <fullName evidence="4">ATP synthase protein I</fullName>
    </recommendedName>
</protein>
<name>A0ABY7U6X7_9CORY</name>
<feature type="transmembrane region" description="Helical" evidence="1">
    <location>
        <begin position="28"/>
        <end position="47"/>
    </location>
</feature>
<feature type="transmembrane region" description="Helical" evidence="1">
    <location>
        <begin position="113"/>
        <end position="138"/>
    </location>
</feature>
<sequence length="148" mass="15458">MNSTTNTSLDTDTDFEDQRRPLVRAVKFGALALAAFTVISLVVWGLVGGAPGLWGVVIGAAIGGGFVLLTALSVLLTAGTSPSTTMAVVLGGWLLKIVLLVIVLLFIRDLDFFHRGALLTTVVLALVAVLGAEVWATVSTRTTYVSSQ</sequence>
<evidence type="ECO:0000313" key="2">
    <source>
        <dbReference type="EMBL" id="WCZ32334.1"/>
    </source>
</evidence>
<accession>A0ABY7U6X7</accession>
<keyword evidence="1" id="KW-0472">Membrane</keyword>
<dbReference type="EMBL" id="CP063189">
    <property type="protein sequence ID" value="WCZ32334.1"/>
    <property type="molecule type" value="Genomic_DNA"/>
</dbReference>
<keyword evidence="1" id="KW-0812">Transmembrane</keyword>
<organism evidence="2 3">
    <name type="scientific">Corynebacterium massiliense DSM 45435</name>
    <dbReference type="NCBI Taxonomy" id="1121364"/>
    <lineage>
        <taxon>Bacteria</taxon>
        <taxon>Bacillati</taxon>
        <taxon>Actinomycetota</taxon>
        <taxon>Actinomycetes</taxon>
        <taxon>Mycobacteriales</taxon>
        <taxon>Corynebacteriaceae</taxon>
        <taxon>Corynebacterium</taxon>
    </lineage>
</organism>
<reference evidence="2 3" key="1">
    <citation type="submission" date="2020-10" db="EMBL/GenBank/DDBJ databases">
        <title>Complete genome sequence of Corynebacterium massiliense DSM 45435, type strain of Corynebacterium massiliense.</title>
        <authorList>
            <person name="Busche T."/>
            <person name="Kalinowski J."/>
            <person name="Ruckert C."/>
        </authorList>
    </citation>
    <scope>NUCLEOTIDE SEQUENCE [LARGE SCALE GENOMIC DNA]</scope>
    <source>
        <strain evidence="2 3">DSM 45435</strain>
    </source>
</reference>
<keyword evidence="1" id="KW-1133">Transmembrane helix</keyword>